<sequence>MKLPEWTFHEEEELTRVKISMSGPLRWVNSYLWRGEKGVVIVDPGPRSNQTEEEWHVVWNALSITPQEITDIVLTHHHPDHYGLAGWMQEQTGASVWMSRRAHQEAEFMWGREAEINHVLPVYFRSHGMTEIWTEQLLPHLESFDPQVSPTPLVQYVEEGAFEVGGRTFQVIETSGHAPGHLSFYEADRELILCGDAVLPQISPNISLLPGSDPEPLLSFMQGLDELGALSVRKAFPGHRHPMRSFHERISSLKIHHEERLNQIEKMIGEQPQSAFEVCTALFGQKFGIHQMRFAMAESLAHLQELVRQGRADLTSITEQGSKHPLYVYVIKTKDNP</sequence>
<comment type="catalytic activity">
    <reaction evidence="3">
        <text>3',5'-cyclic UMP + H2O = UMP + H(+)</text>
        <dbReference type="Rhea" id="RHEA:70575"/>
        <dbReference type="ChEBI" id="CHEBI:15377"/>
        <dbReference type="ChEBI" id="CHEBI:15378"/>
        <dbReference type="ChEBI" id="CHEBI:57865"/>
        <dbReference type="ChEBI" id="CHEBI:184387"/>
    </reaction>
    <physiologicalReaction direction="left-to-right" evidence="3">
        <dbReference type="Rhea" id="RHEA:70576"/>
    </physiologicalReaction>
</comment>
<protein>
    <submittedName>
        <fullName evidence="5">MBL fold metallo-hydrolase</fullName>
    </submittedName>
</protein>
<gene>
    <name evidence="5" type="ORF">H9647_17095</name>
</gene>
<dbReference type="Gene3D" id="3.60.15.10">
    <property type="entry name" value="Ribonuclease Z/Hydroxyacylglutathione hydrolase-like"/>
    <property type="match status" value="1"/>
</dbReference>
<dbReference type="PANTHER" id="PTHR23131:SF4">
    <property type="entry name" value="METALLO-BETA-LACTAMASE SUPERFAMILY POTEIN"/>
    <property type="match status" value="1"/>
</dbReference>
<evidence type="ECO:0000313" key="5">
    <source>
        <dbReference type="EMBL" id="MBD7969780.1"/>
    </source>
</evidence>
<dbReference type="InterPro" id="IPR001279">
    <property type="entry name" value="Metallo-B-lactamas"/>
</dbReference>
<feature type="domain" description="Metallo-beta-lactamase" evidence="4">
    <location>
        <begin position="27"/>
        <end position="239"/>
    </location>
</feature>
<dbReference type="InterPro" id="IPR048933">
    <property type="entry name" value="B_lactamase-like_C"/>
</dbReference>
<dbReference type="InterPro" id="IPR050662">
    <property type="entry name" value="Sec-metab_biosynth-thioest"/>
</dbReference>
<accession>A0ABR8T2D0</accession>
<dbReference type="Pfam" id="PF21221">
    <property type="entry name" value="B_lactamase-like_C"/>
    <property type="match status" value="1"/>
</dbReference>
<evidence type="ECO:0000256" key="2">
    <source>
        <dbReference type="ARBA" id="ARBA00034301"/>
    </source>
</evidence>
<comment type="function">
    <text evidence="2">Counteracts the endogenous Pycsar antiviral defense system. Phosphodiesterase that enables metal-dependent hydrolysis of host cyclic nucleotide Pycsar defense signals such as cCMP and cUMP.</text>
</comment>
<dbReference type="RefSeq" id="WP_191802185.1">
    <property type="nucleotide sequence ID" value="NZ_JACSQL010000008.1"/>
</dbReference>
<evidence type="ECO:0000313" key="6">
    <source>
        <dbReference type="Proteomes" id="UP000608071"/>
    </source>
</evidence>
<keyword evidence="6" id="KW-1185">Reference proteome</keyword>
<dbReference type="EMBL" id="JACSQL010000008">
    <property type="protein sequence ID" value="MBD7969780.1"/>
    <property type="molecule type" value="Genomic_DNA"/>
</dbReference>
<evidence type="ECO:0000256" key="3">
    <source>
        <dbReference type="ARBA" id="ARBA00048505"/>
    </source>
</evidence>
<dbReference type="SUPFAM" id="SSF56281">
    <property type="entry name" value="Metallo-hydrolase/oxidoreductase"/>
    <property type="match status" value="1"/>
</dbReference>
<dbReference type="Proteomes" id="UP000608071">
    <property type="component" value="Unassembled WGS sequence"/>
</dbReference>
<dbReference type="SMART" id="SM00849">
    <property type="entry name" value="Lactamase_B"/>
    <property type="match status" value="1"/>
</dbReference>
<organism evidence="5 6">
    <name type="scientific">Paenibacillus gallinarum</name>
    <dbReference type="NCBI Taxonomy" id="2762232"/>
    <lineage>
        <taxon>Bacteria</taxon>
        <taxon>Bacillati</taxon>
        <taxon>Bacillota</taxon>
        <taxon>Bacilli</taxon>
        <taxon>Bacillales</taxon>
        <taxon>Paenibacillaceae</taxon>
        <taxon>Paenibacillus</taxon>
    </lineage>
</organism>
<comment type="catalytic activity">
    <reaction evidence="1">
        <text>3',5'-cyclic CMP + H2O = CMP + H(+)</text>
        <dbReference type="Rhea" id="RHEA:72675"/>
        <dbReference type="ChEBI" id="CHEBI:15377"/>
        <dbReference type="ChEBI" id="CHEBI:15378"/>
        <dbReference type="ChEBI" id="CHEBI:58003"/>
        <dbReference type="ChEBI" id="CHEBI:60377"/>
    </reaction>
    <physiologicalReaction direction="left-to-right" evidence="1">
        <dbReference type="Rhea" id="RHEA:72676"/>
    </physiologicalReaction>
</comment>
<dbReference type="Pfam" id="PF00753">
    <property type="entry name" value="Lactamase_B"/>
    <property type="match status" value="1"/>
</dbReference>
<dbReference type="InterPro" id="IPR036388">
    <property type="entry name" value="WH-like_DNA-bd_sf"/>
</dbReference>
<dbReference type="CDD" id="cd07725">
    <property type="entry name" value="TTHA1429-like_MBL-fold"/>
    <property type="match status" value="1"/>
</dbReference>
<proteinExistence type="predicted"/>
<dbReference type="Gene3D" id="1.10.10.10">
    <property type="entry name" value="Winged helix-like DNA-binding domain superfamily/Winged helix DNA-binding domain"/>
    <property type="match status" value="1"/>
</dbReference>
<dbReference type="InterPro" id="IPR036866">
    <property type="entry name" value="RibonucZ/Hydroxyglut_hydro"/>
</dbReference>
<evidence type="ECO:0000259" key="4">
    <source>
        <dbReference type="SMART" id="SM00849"/>
    </source>
</evidence>
<comment type="caution">
    <text evidence="5">The sequence shown here is derived from an EMBL/GenBank/DDBJ whole genome shotgun (WGS) entry which is preliminary data.</text>
</comment>
<evidence type="ECO:0000256" key="1">
    <source>
        <dbReference type="ARBA" id="ARBA00034221"/>
    </source>
</evidence>
<reference evidence="5 6" key="1">
    <citation type="submission" date="2020-08" db="EMBL/GenBank/DDBJ databases">
        <title>A Genomic Blueprint of the Chicken Gut Microbiome.</title>
        <authorList>
            <person name="Gilroy R."/>
            <person name="Ravi A."/>
            <person name="Getino M."/>
            <person name="Pursley I."/>
            <person name="Horton D.L."/>
            <person name="Alikhan N.-F."/>
            <person name="Baker D."/>
            <person name="Gharbi K."/>
            <person name="Hall N."/>
            <person name="Watson M."/>
            <person name="Adriaenssens E.M."/>
            <person name="Foster-Nyarko E."/>
            <person name="Jarju S."/>
            <person name="Secka A."/>
            <person name="Antonio M."/>
            <person name="Oren A."/>
            <person name="Chaudhuri R."/>
            <person name="La Ragione R.M."/>
            <person name="Hildebrand F."/>
            <person name="Pallen M.J."/>
        </authorList>
    </citation>
    <scope>NUCLEOTIDE SEQUENCE [LARGE SCALE GENOMIC DNA]</scope>
    <source>
        <strain evidence="5 6">Sa2BVA9</strain>
    </source>
</reference>
<name>A0ABR8T2D0_9BACL</name>
<dbReference type="PANTHER" id="PTHR23131">
    <property type="entry name" value="ENDORIBONUCLEASE LACTB2"/>
    <property type="match status" value="1"/>
</dbReference>